<evidence type="ECO:0000313" key="2">
    <source>
        <dbReference type="EMBL" id="MXV17248.1"/>
    </source>
</evidence>
<dbReference type="RefSeq" id="WP_160908242.1">
    <property type="nucleotide sequence ID" value="NZ_WVHS01000004.1"/>
</dbReference>
<reference evidence="2 3" key="1">
    <citation type="submission" date="2019-11" db="EMBL/GenBank/DDBJ databases">
        <title>Pedobacter sp. HMF7056 Genome sequencing and assembly.</title>
        <authorList>
            <person name="Kang H."/>
            <person name="Kim H."/>
            <person name="Joh K."/>
        </authorList>
    </citation>
    <scope>NUCLEOTIDE SEQUENCE [LARGE SCALE GENOMIC DNA]</scope>
    <source>
        <strain evidence="2 3">HMF7056</strain>
    </source>
</reference>
<keyword evidence="3" id="KW-1185">Reference proteome</keyword>
<protein>
    <submittedName>
        <fullName evidence="2">Uncharacterized protein</fullName>
    </submittedName>
</protein>
<proteinExistence type="predicted"/>
<dbReference type="AlphaFoldDB" id="A0A7K1Y2F0"/>
<comment type="caution">
    <text evidence="2">The sequence shown here is derived from an EMBL/GenBank/DDBJ whole genome shotgun (WGS) entry which is preliminary data.</text>
</comment>
<organism evidence="2 3">
    <name type="scientific">Hufsiella ginkgonis</name>
    <dbReference type="NCBI Taxonomy" id="2695274"/>
    <lineage>
        <taxon>Bacteria</taxon>
        <taxon>Pseudomonadati</taxon>
        <taxon>Bacteroidota</taxon>
        <taxon>Sphingobacteriia</taxon>
        <taxon>Sphingobacteriales</taxon>
        <taxon>Sphingobacteriaceae</taxon>
        <taxon>Hufsiella</taxon>
    </lineage>
</organism>
<name>A0A7K1Y2F0_9SPHI</name>
<evidence type="ECO:0000313" key="3">
    <source>
        <dbReference type="Proteomes" id="UP000451233"/>
    </source>
</evidence>
<feature type="transmembrane region" description="Helical" evidence="1">
    <location>
        <begin position="75"/>
        <end position="95"/>
    </location>
</feature>
<keyword evidence="1" id="KW-0472">Membrane</keyword>
<keyword evidence="1" id="KW-1133">Transmembrane helix</keyword>
<gene>
    <name evidence="2" type="ORF">GS398_18260</name>
</gene>
<evidence type="ECO:0000256" key="1">
    <source>
        <dbReference type="SAM" id="Phobius"/>
    </source>
</evidence>
<sequence length="121" mass="13746">MLLIGSGQLHAGAHHKPVPRFPVVSAGYNRQTGFNEVSQGIIISKTSSLTKDNAYLVNVEEEEEELLLGRKYVLLAKYLFTLSYLFILSYFFSYFKNRLPSCWLLSGTPAGKYILQRVLRI</sequence>
<keyword evidence="1" id="KW-0812">Transmembrane</keyword>
<dbReference type="EMBL" id="WVHS01000004">
    <property type="protein sequence ID" value="MXV17248.1"/>
    <property type="molecule type" value="Genomic_DNA"/>
</dbReference>
<accession>A0A7K1Y2F0</accession>
<dbReference type="Proteomes" id="UP000451233">
    <property type="component" value="Unassembled WGS sequence"/>
</dbReference>